<evidence type="ECO:0000313" key="3">
    <source>
        <dbReference type="Proteomes" id="UP000070198"/>
    </source>
</evidence>
<protein>
    <submittedName>
        <fullName evidence="2">Phage minor tail protein</fullName>
    </submittedName>
</protein>
<keyword evidence="1" id="KW-0812">Transmembrane</keyword>
<dbReference type="EMBL" id="LQOF01000288">
    <property type="protein sequence ID" value="KXT67679.1"/>
    <property type="molecule type" value="Genomic_DNA"/>
</dbReference>
<evidence type="ECO:0000313" key="2">
    <source>
        <dbReference type="EMBL" id="KXT67679.1"/>
    </source>
</evidence>
<dbReference type="RefSeq" id="WP_061458818.1">
    <property type="nucleotide sequence ID" value="NZ_KQ968748.1"/>
</dbReference>
<sequence length="1356" mass="138813">MADGKVVIQIDMDGKSAQSEVKSLKSSLLGLGESVNSMGSTFKSVLGANLISSAVISGVNALTGAVKGAFSSTIDEGAKLQQSIGGIETLFKDSAGTVKNYAQQAFETAGVSANTYMENVTSFSASLISSLGGDTAKAAELANTAMVDMSDNANKMGTDMEYITQTYQSLARGNYAMLDNLKLGYGGTKSEMERLMKDAEKLTGEHYTVGDFADTVKAIHAVQESLGITGTTAREASTTLSGSFSSMKAAWTDFKGNLADGELDITPSLQGLARTTSTFLFGNFIPMITRVFSKLPQAFSTLMDSMGEEIQKGLKKIAPNLDIDIVGAFKNIKAAAQMAFNPLFVTNFKGALSNVGAALQSIWSTFNNVAGGGFSWTLTISNAISALMGTIASGAKIVKKFMDSFSETSAMQQIKFAIDSVITAWTTLTWAVGDASIWSTLGTVIGNVAKVIAQVVQAIADFISRLDPSIVQGFTNVLVGGVAGLSAFATGAKVVGTAAKGLNFIKSLNPFSAFKKNAEEGMEGATNSAKRSKSTISQIFNGLTNLIKGVGTSFKSIFDGLGKTFTGLGKTFEGFGKGVGAALKGLMQGLKGLNPMTLISFGAAVGIAAVGIGAGIGIIVASLSLLAEHSAGVSVIIQALGTAFATVATAIIGAFAQAIVTVSGVLPVVTSALANLAPLVVAVGVAIGATAPAITALGDAISSVVASVGVALPPIIAAISNAITQIGLMLGTILPPIITSLGSAISQIAVAITPIVGIISSAFVQIVTVVSNAIVQIIQALAPFIPAITEMVVAVAPVLSQIVDAFNNLISQISPIIDSIANLFKTLGEQISNILDSASGVITSFGDSVRNVLDGVAGIFDSMGNAALNAGKGVKQMAQGIKILVDMKLGDLTFTLAAVATGLGDMSSHASGMSTLGTAMTQVGTGMALFAASSVLALTSLTTFGTAITTLKTNLTQLPAAMTTAGASFQTFTTQAISGVAGLSGVNAPIAAFKAQIMTLTPAIMSATAGFAMFGTRAMVITTSFAIIGGLISAFNARILSISVATSAAGASFGVLASRVGALGGALSSISSGFASAGASASNSASQMRSIISATQAVITAFNSMRAQVQSSMQSILTIMLSIGNQMKNQGRIIGQQTSQSIAQGISSGVGAAASAMNALMSAVRSAGMSGVGSMRSIGVYIGQGLASGMMASLGSVTAAANALVAQAERAAQAKAKIHSPSRLFRDNVGRYIAQGVAVGIEKDSYTVNDALGAMYDKIQAFNYKAEDIIGVGSSNFSSSIKVKSDLDKALKTKVEIVQEKSNEVFEKAIDAMGRLADRPIDMRLNDDTLIARTSDRYQEYQQIQITRNNRMWGRP</sequence>
<organism evidence="2 3">
    <name type="scientific">Streptococcus gallolyticus</name>
    <dbReference type="NCBI Taxonomy" id="315405"/>
    <lineage>
        <taxon>Bacteria</taxon>
        <taxon>Bacillati</taxon>
        <taxon>Bacillota</taxon>
        <taxon>Bacilli</taxon>
        <taxon>Lactobacillales</taxon>
        <taxon>Streptococcaceae</taxon>
        <taxon>Streptococcus</taxon>
    </lineage>
</organism>
<feature type="transmembrane region" description="Helical" evidence="1">
    <location>
        <begin position="635"/>
        <end position="660"/>
    </location>
</feature>
<dbReference type="InterPro" id="IPR016024">
    <property type="entry name" value="ARM-type_fold"/>
</dbReference>
<dbReference type="PATRIC" id="fig|315405.11.peg.1562"/>
<gene>
    <name evidence="2" type="ORF">SGADD02_01315</name>
</gene>
<evidence type="ECO:0000256" key="1">
    <source>
        <dbReference type="SAM" id="Phobius"/>
    </source>
</evidence>
<feature type="transmembrane region" description="Helical" evidence="1">
    <location>
        <begin position="598"/>
        <end position="623"/>
    </location>
</feature>
<dbReference type="SUPFAM" id="SSF48371">
    <property type="entry name" value="ARM repeat"/>
    <property type="match status" value="1"/>
</dbReference>
<name>A0A139MV81_9STRE</name>
<dbReference type="Proteomes" id="UP000070198">
    <property type="component" value="Unassembled WGS sequence"/>
</dbReference>
<keyword evidence="1" id="KW-1133">Transmembrane helix</keyword>
<accession>A0A139MV81</accession>
<keyword evidence="1" id="KW-0472">Membrane</keyword>
<feature type="transmembrane region" description="Helical" evidence="1">
    <location>
        <begin position="751"/>
        <end position="774"/>
    </location>
</feature>
<reference evidence="2 3" key="1">
    <citation type="submission" date="2016-01" db="EMBL/GenBank/DDBJ databases">
        <title>Highly variable Streptococcus oralis are common among viridans streptococci isolated from primates.</title>
        <authorList>
            <person name="Denapaite D."/>
            <person name="Rieger M."/>
            <person name="Koendgen S."/>
            <person name="Brueckner R."/>
            <person name="Ochigava I."/>
            <person name="Kappeler P."/>
            <person name="Maetz-Rensing K."/>
            <person name="Leendertz F."/>
            <person name="Hakenbeck R."/>
        </authorList>
    </citation>
    <scope>NUCLEOTIDE SEQUENCE [LARGE SCALE GENOMIC DNA]</scope>
    <source>
        <strain evidence="2 3">DD02</strain>
    </source>
</reference>
<comment type="caution">
    <text evidence="2">The sequence shown here is derived from an EMBL/GenBank/DDBJ whole genome shotgun (WGS) entry which is preliminary data.</text>
</comment>
<feature type="transmembrane region" description="Helical" evidence="1">
    <location>
        <begin position="672"/>
        <end position="694"/>
    </location>
</feature>
<proteinExistence type="predicted"/>